<organism evidence="1 2">
    <name type="scientific">Rhynocoris fuscipes</name>
    <dbReference type="NCBI Taxonomy" id="488301"/>
    <lineage>
        <taxon>Eukaryota</taxon>
        <taxon>Metazoa</taxon>
        <taxon>Ecdysozoa</taxon>
        <taxon>Arthropoda</taxon>
        <taxon>Hexapoda</taxon>
        <taxon>Insecta</taxon>
        <taxon>Pterygota</taxon>
        <taxon>Neoptera</taxon>
        <taxon>Paraneoptera</taxon>
        <taxon>Hemiptera</taxon>
        <taxon>Heteroptera</taxon>
        <taxon>Panheteroptera</taxon>
        <taxon>Cimicomorpha</taxon>
        <taxon>Reduviidae</taxon>
        <taxon>Harpactorinae</taxon>
        <taxon>Harpactorini</taxon>
        <taxon>Rhynocoris</taxon>
    </lineage>
</organism>
<name>A0AAW1D531_9HEMI</name>
<protein>
    <submittedName>
        <fullName evidence="1">Uncharacterized protein</fullName>
    </submittedName>
</protein>
<dbReference type="Proteomes" id="UP001461498">
    <property type="component" value="Unassembled WGS sequence"/>
</dbReference>
<comment type="caution">
    <text evidence="1">The sequence shown here is derived from an EMBL/GenBank/DDBJ whole genome shotgun (WGS) entry which is preliminary data.</text>
</comment>
<dbReference type="AlphaFoldDB" id="A0AAW1D531"/>
<proteinExistence type="predicted"/>
<accession>A0AAW1D531</accession>
<keyword evidence="2" id="KW-1185">Reference proteome</keyword>
<gene>
    <name evidence="1" type="ORF">O3M35_010633</name>
</gene>
<evidence type="ECO:0000313" key="2">
    <source>
        <dbReference type="Proteomes" id="UP001461498"/>
    </source>
</evidence>
<evidence type="ECO:0000313" key="1">
    <source>
        <dbReference type="EMBL" id="KAK9504258.1"/>
    </source>
</evidence>
<reference evidence="1 2" key="1">
    <citation type="submission" date="2022-12" db="EMBL/GenBank/DDBJ databases">
        <title>Chromosome-level genome assembly of true bugs.</title>
        <authorList>
            <person name="Ma L."/>
            <person name="Li H."/>
        </authorList>
    </citation>
    <scope>NUCLEOTIDE SEQUENCE [LARGE SCALE GENOMIC DNA]</scope>
    <source>
        <strain evidence="1">Lab_2022b</strain>
    </source>
</reference>
<sequence>MITGARNVDSSIRKKPLRRGGCSAFGHSCFGGHGKRSDEFMLQFQPRTLQRIPPPDIVRQWIKSYHSANSALE</sequence>
<dbReference type="EMBL" id="JAPXFL010000007">
    <property type="protein sequence ID" value="KAK9504258.1"/>
    <property type="molecule type" value="Genomic_DNA"/>
</dbReference>